<keyword evidence="2" id="KW-0378">Hydrolase</keyword>
<keyword evidence="1" id="KW-0547">Nucleotide-binding</keyword>
<proteinExistence type="predicted"/>
<evidence type="ECO:0000256" key="2">
    <source>
        <dbReference type="ARBA" id="ARBA00022801"/>
    </source>
</evidence>
<dbReference type="RefSeq" id="WP_344912563.1">
    <property type="nucleotide sequence ID" value="NZ_BAAAYO010000010.1"/>
</dbReference>
<evidence type="ECO:0000313" key="6">
    <source>
        <dbReference type="Proteomes" id="UP001589619"/>
    </source>
</evidence>
<dbReference type="InterPro" id="IPR052708">
    <property type="entry name" value="PxpC"/>
</dbReference>
<sequence length="345" mass="36582">MTVTIIRPGLLTTVQDLGRPGFQKLGVAVGGAADAVSLRTANLLVGNAEEEAALELTLGGVALRFEADTLLAVCGADFSPALDGIPFPQSRPVAVRRGSVLEFGVSRQGLRTYVAAAGGFAVPKVMGSASTYTRGGFGGFAGRALQAGDVVPVGPPGERSARLGRVLLRSAGTDSGDAGFGCPYLSTSWFASDVAGIVRQNDRRIIRVLRGEHFERFDADSREKLFRQPFVVDPRSDRMGSRLSGPALQLSAPLELLSEGVSHGTVQVPPDGQPIVLLADRQTTGGYPQIAHVASVDLPAVAQTKPGEQIRFREIGREEAEWLLVRRECAMRELQAAISLKLRDG</sequence>
<feature type="domain" description="Carboxyltransferase" evidence="4">
    <location>
        <begin position="24"/>
        <end position="330"/>
    </location>
</feature>
<dbReference type="NCBIfam" id="TIGR00724">
    <property type="entry name" value="urea_amlyse_rel"/>
    <property type="match status" value="1"/>
</dbReference>
<dbReference type="InterPro" id="IPR029000">
    <property type="entry name" value="Cyclophilin-like_dom_sf"/>
</dbReference>
<dbReference type="InterPro" id="IPR003778">
    <property type="entry name" value="CT_A_B"/>
</dbReference>
<reference evidence="5 6" key="1">
    <citation type="submission" date="2024-09" db="EMBL/GenBank/DDBJ databases">
        <authorList>
            <person name="Sun Q."/>
            <person name="Mori K."/>
        </authorList>
    </citation>
    <scope>NUCLEOTIDE SEQUENCE [LARGE SCALE GENOMIC DNA]</scope>
    <source>
        <strain evidence="5 6">JCM 12520</strain>
    </source>
</reference>
<comment type="caution">
    <text evidence="5">The sequence shown here is derived from an EMBL/GenBank/DDBJ whole genome shotgun (WGS) entry which is preliminary data.</text>
</comment>
<dbReference type="EMBL" id="JBHMAG010000007">
    <property type="protein sequence ID" value="MFB9751744.1"/>
    <property type="molecule type" value="Genomic_DNA"/>
</dbReference>
<evidence type="ECO:0000259" key="4">
    <source>
        <dbReference type="SMART" id="SM00797"/>
    </source>
</evidence>
<evidence type="ECO:0000313" key="5">
    <source>
        <dbReference type="EMBL" id="MFB9751744.1"/>
    </source>
</evidence>
<gene>
    <name evidence="5" type="ORF">ACFFNY_09190</name>
</gene>
<keyword evidence="3" id="KW-0067">ATP-binding</keyword>
<protein>
    <submittedName>
        <fullName evidence="5">Biotin-dependent carboxyltransferase family protein</fullName>
    </submittedName>
</protein>
<dbReference type="SMART" id="SM00797">
    <property type="entry name" value="AHS2"/>
    <property type="match status" value="1"/>
</dbReference>
<accession>A0ABV5VTX6</accession>
<keyword evidence="6" id="KW-1185">Reference proteome</keyword>
<name>A0ABV5VTX6_9BACL</name>
<dbReference type="Proteomes" id="UP001589619">
    <property type="component" value="Unassembled WGS sequence"/>
</dbReference>
<dbReference type="PANTHER" id="PTHR43309:SF5">
    <property type="entry name" value="5-OXOPROLINASE SUBUNIT C"/>
    <property type="match status" value="1"/>
</dbReference>
<dbReference type="Pfam" id="PF02626">
    <property type="entry name" value="CT_A_B"/>
    <property type="match status" value="1"/>
</dbReference>
<dbReference type="SUPFAM" id="SSF50891">
    <property type="entry name" value="Cyclophilin-like"/>
    <property type="match status" value="1"/>
</dbReference>
<evidence type="ECO:0000256" key="3">
    <source>
        <dbReference type="ARBA" id="ARBA00022840"/>
    </source>
</evidence>
<organism evidence="5 6">
    <name type="scientific">Paenibacillus hodogayensis</name>
    <dbReference type="NCBI Taxonomy" id="279208"/>
    <lineage>
        <taxon>Bacteria</taxon>
        <taxon>Bacillati</taxon>
        <taxon>Bacillota</taxon>
        <taxon>Bacilli</taxon>
        <taxon>Bacillales</taxon>
        <taxon>Paenibacillaceae</taxon>
        <taxon>Paenibacillus</taxon>
    </lineage>
</organism>
<dbReference type="Gene3D" id="2.40.100.10">
    <property type="entry name" value="Cyclophilin-like"/>
    <property type="match status" value="1"/>
</dbReference>
<evidence type="ECO:0000256" key="1">
    <source>
        <dbReference type="ARBA" id="ARBA00022741"/>
    </source>
</evidence>
<dbReference type="PANTHER" id="PTHR43309">
    <property type="entry name" value="5-OXOPROLINASE SUBUNIT C"/>
    <property type="match status" value="1"/>
</dbReference>